<organism evidence="2">
    <name type="scientific">Anguilla anguilla</name>
    <name type="common">European freshwater eel</name>
    <name type="synonym">Muraena anguilla</name>
    <dbReference type="NCBI Taxonomy" id="7936"/>
    <lineage>
        <taxon>Eukaryota</taxon>
        <taxon>Metazoa</taxon>
        <taxon>Chordata</taxon>
        <taxon>Craniata</taxon>
        <taxon>Vertebrata</taxon>
        <taxon>Euteleostomi</taxon>
        <taxon>Actinopterygii</taxon>
        <taxon>Neopterygii</taxon>
        <taxon>Teleostei</taxon>
        <taxon>Anguilliformes</taxon>
        <taxon>Anguillidae</taxon>
        <taxon>Anguilla</taxon>
    </lineage>
</organism>
<accession>A0A0E9WLB9</accession>
<reference evidence="2" key="2">
    <citation type="journal article" date="2015" name="Fish Shellfish Immunol.">
        <title>Early steps in the European eel (Anguilla anguilla)-Vibrio vulnificus interaction in the gills: Role of the RtxA13 toxin.</title>
        <authorList>
            <person name="Callol A."/>
            <person name="Pajuelo D."/>
            <person name="Ebbesson L."/>
            <person name="Teles M."/>
            <person name="MacKenzie S."/>
            <person name="Amaro C."/>
        </authorList>
    </citation>
    <scope>NUCLEOTIDE SEQUENCE</scope>
</reference>
<evidence type="ECO:0000313" key="2">
    <source>
        <dbReference type="EMBL" id="JAH90365.1"/>
    </source>
</evidence>
<sequence length="72" mass="8217">MRGRQECAQHTYYIITTGIILAFSSNVFFFLSFSFDSHNTLTTMQTLAICRLLQKKKKTYLGNESVKNGSES</sequence>
<keyword evidence="1" id="KW-1133">Transmembrane helix</keyword>
<dbReference type="AlphaFoldDB" id="A0A0E9WLB9"/>
<protein>
    <submittedName>
        <fullName evidence="2">Uncharacterized protein</fullName>
    </submittedName>
</protein>
<name>A0A0E9WLB9_ANGAN</name>
<feature type="transmembrane region" description="Helical" evidence="1">
    <location>
        <begin position="12"/>
        <end position="35"/>
    </location>
</feature>
<keyword evidence="1" id="KW-0472">Membrane</keyword>
<evidence type="ECO:0000256" key="1">
    <source>
        <dbReference type="SAM" id="Phobius"/>
    </source>
</evidence>
<dbReference type="EMBL" id="GBXM01018212">
    <property type="protein sequence ID" value="JAH90365.1"/>
    <property type="molecule type" value="Transcribed_RNA"/>
</dbReference>
<proteinExistence type="predicted"/>
<reference evidence="2" key="1">
    <citation type="submission" date="2014-11" db="EMBL/GenBank/DDBJ databases">
        <authorList>
            <person name="Amaro Gonzalez C."/>
        </authorList>
    </citation>
    <scope>NUCLEOTIDE SEQUENCE</scope>
</reference>
<keyword evidence="1" id="KW-0812">Transmembrane</keyword>